<feature type="transmembrane region" description="Helical" evidence="5">
    <location>
        <begin position="100"/>
        <end position="122"/>
    </location>
</feature>
<evidence type="ECO:0000256" key="2">
    <source>
        <dbReference type="ARBA" id="ARBA00022692"/>
    </source>
</evidence>
<comment type="caution">
    <text evidence="7">The sequence shown here is derived from an EMBL/GenBank/DDBJ whole genome shotgun (WGS) entry which is preliminary data.</text>
</comment>
<keyword evidence="3 5" id="KW-1133">Transmembrane helix</keyword>
<feature type="transmembrane region" description="Helical" evidence="5">
    <location>
        <begin position="134"/>
        <end position="161"/>
    </location>
</feature>
<comment type="subcellular location">
    <subcellularLocation>
        <location evidence="1">Membrane</location>
        <topology evidence="1">Multi-pass membrane protein</topology>
    </subcellularLocation>
</comment>
<dbReference type="Proteomes" id="UP001500274">
    <property type="component" value="Unassembled WGS sequence"/>
</dbReference>
<name>A0ABN3P8U9_9MICO</name>
<accession>A0ABN3P8U9</accession>
<feature type="transmembrane region" description="Helical" evidence="5">
    <location>
        <begin position="54"/>
        <end position="79"/>
    </location>
</feature>
<feature type="transmembrane region" description="Helical" evidence="5">
    <location>
        <begin position="224"/>
        <end position="246"/>
    </location>
</feature>
<organism evidence="7 8">
    <name type="scientific">Microbacterium binotii</name>
    <dbReference type="NCBI Taxonomy" id="462710"/>
    <lineage>
        <taxon>Bacteria</taxon>
        <taxon>Bacillati</taxon>
        <taxon>Actinomycetota</taxon>
        <taxon>Actinomycetes</taxon>
        <taxon>Micrococcales</taxon>
        <taxon>Microbacteriaceae</taxon>
        <taxon>Microbacterium</taxon>
    </lineage>
</organism>
<feature type="transmembrane region" description="Helical" evidence="5">
    <location>
        <begin position="168"/>
        <end position="192"/>
    </location>
</feature>
<evidence type="ECO:0000313" key="7">
    <source>
        <dbReference type="EMBL" id="GAA2569405.1"/>
    </source>
</evidence>
<keyword evidence="4 5" id="KW-0472">Membrane</keyword>
<keyword evidence="8" id="KW-1185">Reference proteome</keyword>
<dbReference type="RefSeq" id="WP_344226607.1">
    <property type="nucleotide sequence ID" value="NZ_BAAARI010000003.1"/>
</dbReference>
<gene>
    <name evidence="7" type="ORF">GCM10009862_05160</name>
</gene>
<sequence length="253" mass="26732">MSTLVSPAMYRIEGLRQLRNPYTLAFTLAMPFAMYLLFGASMDYASQSVGHANASFYVMVSMGAYGTATAMSSLCSLAASEVGQGWGRQLALTPLSTAGYALTKVLSAMSFAALSVLIVYIAGYVTGAAADDVWRWFAAAAITLVLGLVYGLFGLGVGLAFNSDSAAALASISITFFGFFGNVFVPLSGVMLDIAKWTPMYGYAALVRWPATGGALVAGGSDELWAVIANVVVWGALFALLVRFGVVRSRRRR</sequence>
<evidence type="ECO:0000256" key="4">
    <source>
        <dbReference type="ARBA" id="ARBA00023136"/>
    </source>
</evidence>
<dbReference type="EMBL" id="BAAARI010000003">
    <property type="protein sequence ID" value="GAA2569405.1"/>
    <property type="molecule type" value="Genomic_DNA"/>
</dbReference>
<evidence type="ECO:0000256" key="1">
    <source>
        <dbReference type="ARBA" id="ARBA00004141"/>
    </source>
</evidence>
<evidence type="ECO:0000313" key="8">
    <source>
        <dbReference type="Proteomes" id="UP001500274"/>
    </source>
</evidence>
<dbReference type="Pfam" id="PF01061">
    <property type="entry name" value="ABC2_membrane"/>
    <property type="match status" value="1"/>
</dbReference>
<evidence type="ECO:0000256" key="5">
    <source>
        <dbReference type="SAM" id="Phobius"/>
    </source>
</evidence>
<evidence type="ECO:0000259" key="6">
    <source>
        <dbReference type="Pfam" id="PF01061"/>
    </source>
</evidence>
<keyword evidence="2 5" id="KW-0812">Transmembrane</keyword>
<dbReference type="InterPro" id="IPR013525">
    <property type="entry name" value="ABC2_TM"/>
</dbReference>
<feature type="transmembrane region" description="Helical" evidence="5">
    <location>
        <begin position="21"/>
        <end position="42"/>
    </location>
</feature>
<feature type="domain" description="ABC-2 type transporter transmembrane" evidence="6">
    <location>
        <begin position="11"/>
        <end position="197"/>
    </location>
</feature>
<reference evidence="7 8" key="1">
    <citation type="journal article" date="2019" name="Int. J. Syst. Evol. Microbiol.">
        <title>The Global Catalogue of Microorganisms (GCM) 10K type strain sequencing project: providing services to taxonomists for standard genome sequencing and annotation.</title>
        <authorList>
            <consortium name="The Broad Institute Genomics Platform"/>
            <consortium name="The Broad Institute Genome Sequencing Center for Infectious Disease"/>
            <person name="Wu L."/>
            <person name="Ma J."/>
        </authorList>
    </citation>
    <scope>NUCLEOTIDE SEQUENCE [LARGE SCALE GENOMIC DNA]</scope>
    <source>
        <strain evidence="7 8">JCM 16365</strain>
    </source>
</reference>
<evidence type="ECO:0000256" key="3">
    <source>
        <dbReference type="ARBA" id="ARBA00022989"/>
    </source>
</evidence>
<protein>
    <submittedName>
        <fullName evidence="7">ABC transporter permease</fullName>
    </submittedName>
</protein>
<proteinExistence type="predicted"/>